<protein>
    <submittedName>
        <fullName evidence="2">RimJ/RimL family protein N-acetyltransferase</fullName>
    </submittedName>
</protein>
<dbReference type="InterPro" id="IPR051531">
    <property type="entry name" value="N-acetyltransferase"/>
</dbReference>
<evidence type="ECO:0000259" key="1">
    <source>
        <dbReference type="PROSITE" id="PS51186"/>
    </source>
</evidence>
<keyword evidence="2" id="KW-0808">Transferase</keyword>
<dbReference type="AlphaFoldDB" id="A0A370GIE7"/>
<name>A0A370GIE7_9COXI</name>
<dbReference type="PANTHER" id="PTHR43792:SF1">
    <property type="entry name" value="N-ACETYLTRANSFERASE DOMAIN-CONTAINING PROTEIN"/>
    <property type="match status" value="1"/>
</dbReference>
<dbReference type="RefSeq" id="WP_114834454.1">
    <property type="nucleotide sequence ID" value="NZ_LR699114.1"/>
</dbReference>
<dbReference type="InterPro" id="IPR016181">
    <property type="entry name" value="Acyl_CoA_acyltransferase"/>
</dbReference>
<feature type="domain" description="N-acetyltransferase" evidence="1">
    <location>
        <begin position="10"/>
        <end position="164"/>
    </location>
</feature>
<dbReference type="EMBL" id="QQAX01000011">
    <property type="protein sequence ID" value="RDI43427.1"/>
    <property type="molecule type" value="Genomic_DNA"/>
</dbReference>
<dbReference type="GO" id="GO:0016747">
    <property type="term" value="F:acyltransferase activity, transferring groups other than amino-acyl groups"/>
    <property type="evidence" value="ECO:0007669"/>
    <property type="project" value="InterPro"/>
</dbReference>
<proteinExistence type="predicted"/>
<dbReference type="Pfam" id="PF13302">
    <property type="entry name" value="Acetyltransf_3"/>
    <property type="match status" value="1"/>
</dbReference>
<keyword evidence="3" id="KW-1185">Reference proteome</keyword>
<organism evidence="2 3">
    <name type="scientific">Aquicella lusitana</name>
    <dbReference type="NCBI Taxonomy" id="254246"/>
    <lineage>
        <taxon>Bacteria</taxon>
        <taxon>Pseudomonadati</taxon>
        <taxon>Pseudomonadota</taxon>
        <taxon>Gammaproteobacteria</taxon>
        <taxon>Legionellales</taxon>
        <taxon>Coxiellaceae</taxon>
        <taxon>Aquicella</taxon>
    </lineage>
</organism>
<gene>
    <name evidence="2" type="ORF">C8D86_11183</name>
</gene>
<reference evidence="2 3" key="1">
    <citation type="submission" date="2018-07" db="EMBL/GenBank/DDBJ databases">
        <title>Genomic Encyclopedia of Type Strains, Phase IV (KMG-IV): sequencing the most valuable type-strain genomes for metagenomic binning, comparative biology and taxonomic classification.</title>
        <authorList>
            <person name="Goeker M."/>
        </authorList>
    </citation>
    <scope>NUCLEOTIDE SEQUENCE [LARGE SCALE GENOMIC DNA]</scope>
    <source>
        <strain evidence="2 3">DSM 16500</strain>
    </source>
</reference>
<evidence type="ECO:0000313" key="2">
    <source>
        <dbReference type="EMBL" id="RDI43427.1"/>
    </source>
</evidence>
<dbReference type="OrthoDB" id="9801656at2"/>
<dbReference type="InterPro" id="IPR000182">
    <property type="entry name" value="GNAT_dom"/>
</dbReference>
<sequence>MTIFLETKRLIIRAPSLSDYNNWLVVHAESDEMQYPNEVVEAWLNHHILEFQQNGFSMGSVFLKDNNEFIGRAGLFYYSGAIAEKADIEIGYIIHKKYWNQGYATELAKALIEWGFKNLSVSKIIALTRLDNKKSQHVLEKAGMQFVKKIQSEGEDFLLFEIYK</sequence>
<comment type="caution">
    <text evidence="2">The sequence shown here is derived from an EMBL/GenBank/DDBJ whole genome shotgun (WGS) entry which is preliminary data.</text>
</comment>
<accession>A0A370GIE7</accession>
<dbReference type="PROSITE" id="PS51186">
    <property type="entry name" value="GNAT"/>
    <property type="match status" value="1"/>
</dbReference>
<evidence type="ECO:0000313" key="3">
    <source>
        <dbReference type="Proteomes" id="UP000254720"/>
    </source>
</evidence>
<dbReference type="Proteomes" id="UP000254720">
    <property type="component" value="Unassembled WGS sequence"/>
</dbReference>
<dbReference type="PANTHER" id="PTHR43792">
    <property type="entry name" value="GNAT FAMILY, PUTATIVE (AFU_ORTHOLOGUE AFUA_3G00765)-RELATED-RELATED"/>
    <property type="match status" value="1"/>
</dbReference>
<dbReference type="SUPFAM" id="SSF55729">
    <property type="entry name" value="Acyl-CoA N-acyltransferases (Nat)"/>
    <property type="match status" value="1"/>
</dbReference>
<dbReference type="Gene3D" id="3.40.630.30">
    <property type="match status" value="1"/>
</dbReference>